<comment type="caution">
    <text evidence="1">The sequence shown here is derived from an EMBL/GenBank/DDBJ whole genome shotgun (WGS) entry which is preliminary data.</text>
</comment>
<sequence length="326" mass="34885">MDLHYPTFRVATGGQTFESGLSQGPVKILVERDLAPGADRFRLEFPGGTDLSFEMDEPVTIGLGYAGQDSDVITGHVSGNAVTLSRLMVTGFTPLAKLAALRVAQVYEGQKAGDIVSDLCGTAGVDTGTVGQGTAFPAYYLDRDKNGLEHIHELARKSGFIVFTDPEGKLHFGEPAGTEHVLTYGENLIGCVQVNTQKLYSGVRVFGESPASTEGDQAASWLTRDENVVKGEAGEMSGNLLWITDESLRTQEAAAKRAEAEYARIEKGILHGRLTLLGNPELSPGDTVRIEGISKIEPAKSLMITGLVHRLSPSDGFVTTADFREA</sequence>
<accession>A0A401FWN2</accession>
<name>A0A401FWN2_9BACT</name>
<dbReference type="EMBL" id="BEXT01000001">
    <property type="protein sequence ID" value="GBC61353.1"/>
    <property type="molecule type" value="Genomic_DNA"/>
</dbReference>
<organism evidence="1 2">
    <name type="scientific">Desulfonema ishimotonii</name>
    <dbReference type="NCBI Taxonomy" id="45657"/>
    <lineage>
        <taxon>Bacteria</taxon>
        <taxon>Pseudomonadati</taxon>
        <taxon>Thermodesulfobacteriota</taxon>
        <taxon>Desulfobacteria</taxon>
        <taxon>Desulfobacterales</taxon>
        <taxon>Desulfococcaceae</taxon>
        <taxon>Desulfonema</taxon>
    </lineage>
</organism>
<dbReference type="AlphaFoldDB" id="A0A401FWN2"/>
<protein>
    <recommendedName>
        <fullName evidence="3">Phage tail protein</fullName>
    </recommendedName>
</protein>
<evidence type="ECO:0000313" key="1">
    <source>
        <dbReference type="EMBL" id="GBC61353.1"/>
    </source>
</evidence>
<evidence type="ECO:0008006" key="3">
    <source>
        <dbReference type="Google" id="ProtNLM"/>
    </source>
</evidence>
<dbReference type="OrthoDB" id="4821150at2"/>
<proteinExistence type="predicted"/>
<dbReference type="RefSeq" id="WP_124328652.1">
    <property type="nucleotide sequence ID" value="NZ_BEXT01000001.1"/>
</dbReference>
<gene>
    <name evidence="1" type="ORF">DENIS_2313</name>
</gene>
<evidence type="ECO:0000313" key="2">
    <source>
        <dbReference type="Proteomes" id="UP000288096"/>
    </source>
</evidence>
<reference evidence="2" key="1">
    <citation type="submission" date="2017-11" db="EMBL/GenBank/DDBJ databases">
        <authorList>
            <person name="Watanabe M."/>
            <person name="Kojima H."/>
        </authorList>
    </citation>
    <scope>NUCLEOTIDE SEQUENCE [LARGE SCALE GENOMIC DNA]</scope>
    <source>
        <strain evidence="2">Tokyo 01</strain>
    </source>
</reference>
<keyword evidence="2" id="KW-1185">Reference proteome</keyword>
<dbReference type="Proteomes" id="UP000288096">
    <property type="component" value="Unassembled WGS sequence"/>
</dbReference>
<dbReference type="SUPFAM" id="SSF69279">
    <property type="entry name" value="Phage tail proteins"/>
    <property type="match status" value="1"/>
</dbReference>
<reference evidence="2" key="2">
    <citation type="submission" date="2019-01" db="EMBL/GenBank/DDBJ databases">
        <title>Genome sequence of Desulfonema ishimotonii strain Tokyo 01.</title>
        <authorList>
            <person name="Fukui M."/>
        </authorList>
    </citation>
    <scope>NUCLEOTIDE SEQUENCE [LARGE SCALE GENOMIC DNA]</scope>
    <source>
        <strain evidence="2">Tokyo 01</strain>
    </source>
</reference>